<sequence length="438" mass="49506">MGYDSRRNQTQDERKKGGDYTINSDCTIRTADMLPKIHHAQQELVYAISNNSGWLALHLDQQLSQERPGQNIIISPSCLQMALALVLLASRGDTSLQIAEVLSSFDGKISSSDLLEKNVTFHIHEILRRTFEANDKRRDISSQLQMQHSSGIFIQGGYRLRRQYLSYSRYLYKSDVISTNFKKEASKTQNLINSWVKNKTRGKIPTLLSTPPDPSTKLMIFSTLYFKSEWEQPFGELAKRETFTIQTGRTIDVTMLFATRDCPYFISNNGVKMIGLPYKGREVWMYVILPKSNGIDGLRTLKRSLTPKIVNEVIKNMKVKSVSVKIPKMKLTTIIKMNKAFRNLGVGNLFDPARADLSGLLDTSGSSSNLYVSDIVHAVEIAIDQNGTEAAAATAVSLVNRLDADPAHIFHVDRPFIFFIRNEKTKSILFWSSVIRPE</sequence>
<protein>
    <submittedName>
        <fullName evidence="1">Uncharacterized protein</fullName>
    </submittedName>
</protein>
<evidence type="ECO:0000313" key="2">
    <source>
        <dbReference type="Proteomes" id="UP001239111"/>
    </source>
</evidence>
<name>A0ACC2PKR0_9HYME</name>
<organism evidence="1 2">
    <name type="scientific">Eretmocerus hayati</name>
    <dbReference type="NCBI Taxonomy" id="131215"/>
    <lineage>
        <taxon>Eukaryota</taxon>
        <taxon>Metazoa</taxon>
        <taxon>Ecdysozoa</taxon>
        <taxon>Arthropoda</taxon>
        <taxon>Hexapoda</taxon>
        <taxon>Insecta</taxon>
        <taxon>Pterygota</taxon>
        <taxon>Neoptera</taxon>
        <taxon>Endopterygota</taxon>
        <taxon>Hymenoptera</taxon>
        <taxon>Apocrita</taxon>
        <taxon>Proctotrupomorpha</taxon>
        <taxon>Chalcidoidea</taxon>
        <taxon>Aphelinidae</taxon>
        <taxon>Aphelininae</taxon>
        <taxon>Eretmocerus</taxon>
    </lineage>
</organism>
<keyword evidence="2" id="KW-1185">Reference proteome</keyword>
<comment type="caution">
    <text evidence="1">The sequence shown here is derived from an EMBL/GenBank/DDBJ whole genome shotgun (WGS) entry which is preliminary data.</text>
</comment>
<gene>
    <name evidence="1" type="ORF">QAD02_018941</name>
</gene>
<dbReference type="EMBL" id="CM056741">
    <property type="protein sequence ID" value="KAJ8683149.1"/>
    <property type="molecule type" value="Genomic_DNA"/>
</dbReference>
<evidence type="ECO:0000313" key="1">
    <source>
        <dbReference type="EMBL" id="KAJ8683149.1"/>
    </source>
</evidence>
<accession>A0ACC2PKR0</accession>
<reference evidence="1" key="1">
    <citation type="submission" date="2023-04" db="EMBL/GenBank/DDBJ databases">
        <title>A chromosome-level genome assembly of the parasitoid wasp Eretmocerus hayati.</title>
        <authorList>
            <person name="Zhong Y."/>
            <person name="Liu S."/>
            <person name="Liu Y."/>
        </authorList>
    </citation>
    <scope>NUCLEOTIDE SEQUENCE</scope>
    <source>
        <strain evidence="1">ZJU_SS_LIU_2023</strain>
    </source>
</reference>
<dbReference type="Proteomes" id="UP001239111">
    <property type="component" value="Chromosome 1"/>
</dbReference>
<proteinExistence type="predicted"/>